<keyword evidence="1 5" id="KW-0378">Hydrolase</keyword>
<feature type="binding site" evidence="3">
    <location>
        <position position="132"/>
    </location>
    <ligand>
        <name>substrate</name>
    </ligand>
</feature>
<dbReference type="Gene3D" id="1.20.910.10">
    <property type="entry name" value="Heme oxygenase-like"/>
    <property type="match status" value="1"/>
</dbReference>
<dbReference type="CDD" id="cd19358">
    <property type="entry name" value="TenA_E_Spr0628-like"/>
    <property type="match status" value="1"/>
</dbReference>
<feature type="binding site" evidence="3">
    <location>
        <position position="82"/>
    </location>
    <ligand>
        <name>substrate</name>
    </ligand>
</feature>
<accession>A0A238LA96</accession>
<dbReference type="PANTHER" id="PTHR43198:SF2">
    <property type="entry name" value="SI:CH1073-67J19.1-RELATED"/>
    <property type="match status" value="1"/>
</dbReference>
<dbReference type="OrthoDB" id="3711545at2"/>
<dbReference type="GO" id="GO:0009229">
    <property type="term" value="P:thiamine diphosphate biosynthetic process"/>
    <property type="evidence" value="ECO:0007669"/>
    <property type="project" value="UniProtKB-UniPathway"/>
</dbReference>
<comment type="similarity">
    <text evidence="1">Belongs to the TenA family.</text>
</comment>
<dbReference type="GO" id="GO:0005829">
    <property type="term" value="C:cytosol"/>
    <property type="evidence" value="ECO:0007669"/>
    <property type="project" value="TreeGrafter"/>
</dbReference>
<dbReference type="AlphaFoldDB" id="A0A238LA96"/>
<evidence type="ECO:0000256" key="3">
    <source>
        <dbReference type="PIRSR" id="PIRSR003170-2"/>
    </source>
</evidence>
<dbReference type="InterPro" id="IPR026285">
    <property type="entry name" value="TenA_E"/>
</dbReference>
<dbReference type="UniPathway" id="UPA00060"/>
<keyword evidence="6" id="KW-1185">Reference proteome</keyword>
<dbReference type="RefSeq" id="WP_093968922.1">
    <property type="nucleotide sequence ID" value="NZ_FXYE01000005.1"/>
</dbReference>
<feature type="active site" description="Proton donor" evidence="2">
    <location>
        <position position="202"/>
    </location>
</feature>
<reference evidence="6" key="1">
    <citation type="submission" date="2017-05" db="EMBL/GenBank/DDBJ databases">
        <authorList>
            <person name="Rodrigo-Torres L."/>
            <person name="Arahal R. D."/>
            <person name="Lucena T."/>
        </authorList>
    </citation>
    <scope>NUCLEOTIDE SEQUENCE [LARGE SCALE GENOMIC DNA]</scope>
    <source>
        <strain evidence="6">CECT 8621</strain>
    </source>
</reference>
<dbReference type="InterPro" id="IPR016084">
    <property type="entry name" value="Haem_Oase-like_multi-hlx"/>
</dbReference>
<feature type="binding site" evidence="3">
    <location>
        <position position="44"/>
    </location>
    <ligand>
        <name>substrate</name>
    </ligand>
</feature>
<dbReference type="Pfam" id="PF03070">
    <property type="entry name" value="TENA_THI-4"/>
    <property type="match status" value="1"/>
</dbReference>
<comment type="catalytic activity">
    <reaction evidence="1">
        <text>4-amino-5-aminomethyl-2-methylpyrimidine + H2O = 4-amino-5-hydroxymethyl-2-methylpyrimidine + NH4(+)</text>
        <dbReference type="Rhea" id="RHEA:31799"/>
        <dbReference type="ChEBI" id="CHEBI:15377"/>
        <dbReference type="ChEBI" id="CHEBI:16892"/>
        <dbReference type="ChEBI" id="CHEBI:28938"/>
        <dbReference type="ChEBI" id="CHEBI:63416"/>
        <dbReference type="EC" id="3.5.99.2"/>
    </reaction>
</comment>
<feature type="domain" description="Thiaminase-2/PQQC" evidence="4">
    <location>
        <begin position="15"/>
        <end position="210"/>
    </location>
</feature>
<evidence type="ECO:0000313" key="6">
    <source>
        <dbReference type="Proteomes" id="UP000202922"/>
    </source>
</evidence>
<dbReference type="EMBL" id="FXYE01000005">
    <property type="protein sequence ID" value="SMX51226.1"/>
    <property type="molecule type" value="Genomic_DNA"/>
</dbReference>
<organism evidence="5 6">
    <name type="scientific">Actibacterium lipolyticum</name>
    <dbReference type="NCBI Taxonomy" id="1524263"/>
    <lineage>
        <taxon>Bacteria</taxon>
        <taxon>Pseudomonadati</taxon>
        <taxon>Pseudomonadota</taxon>
        <taxon>Alphaproteobacteria</taxon>
        <taxon>Rhodobacterales</taxon>
        <taxon>Roseobacteraceae</taxon>
        <taxon>Actibacterium</taxon>
    </lineage>
</organism>
<dbReference type="GO" id="GO:0009228">
    <property type="term" value="P:thiamine biosynthetic process"/>
    <property type="evidence" value="ECO:0007669"/>
    <property type="project" value="UniProtKB-KW"/>
</dbReference>
<proteinExistence type="inferred from homology"/>
<evidence type="ECO:0000313" key="5">
    <source>
        <dbReference type="EMBL" id="SMX51226.1"/>
    </source>
</evidence>
<dbReference type="EC" id="3.5.99.2" evidence="1"/>
<dbReference type="InterPro" id="IPR050967">
    <property type="entry name" value="Thiamine_Salvage_TenA"/>
</dbReference>
<evidence type="ECO:0000256" key="2">
    <source>
        <dbReference type="PIRSR" id="PIRSR003170-1"/>
    </source>
</evidence>
<comment type="pathway">
    <text evidence="1">Cofactor biosynthesis; thiamine diphosphate biosynthesis.</text>
</comment>
<dbReference type="GO" id="GO:0050334">
    <property type="term" value="F:thiaminase activity"/>
    <property type="evidence" value="ECO:0007669"/>
    <property type="project" value="UniProtKB-UniRule"/>
</dbReference>
<evidence type="ECO:0000259" key="4">
    <source>
        <dbReference type="Pfam" id="PF03070"/>
    </source>
</evidence>
<keyword evidence="1" id="KW-0784">Thiamine biosynthesis</keyword>
<dbReference type="SUPFAM" id="SSF48613">
    <property type="entry name" value="Heme oxygenase-like"/>
    <property type="match status" value="1"/>
</dbReference>
<name>A0A238LA96_9RHOB</name>
<sequence length="216" mass="24016">MRATEYLRTLASDDWAAATQHAFTDALADGSLSARKMAGYLQQDYLFLDEFVRLLASAVAHAPTLADRVPAAQFLALITGPENTYFQRSLDALKVPHDAAPMPETSAFLALMAEARSSGRYEVMLAVLVVAEWVYLEWATPFADRADDLPFWLGEWITLHCGEGFEGVVAYLRGQLDTVWAELDVTARARVEEVFCEAVRLERAFFDAAWAGFRVA</sequence>
<gene>
    <name evidence="5" type="primary">tenA_1</name>
    <name evidence="5" type="ORF">COL8621_03756</name>
</gene>
<protein>
    <recommendedName>
        <fullName evidence="1">Aminopyrimidine aminohydrolase</fullName>
        <ecNumber evidence="1">3.5.99.2</ecNumber>
    </recommendedName>
</protein>
<evidence type="ECO:0000256" key="1">
    <source>
        <dbReference type="PIRNR" id="PIRNR003170"/>
    </source>
</evidence>
<dbReference type="Proteomes" id="UP000202922">
    <property type="component" value="Unassembled WGS sequence"/>
</dbReference>
<comment type="function">
    <text evidence="1">Catalyzes an amino-pyrimidine hydrolysis reaction at the C5' of the pyrimidine moiety of thiamine compounds, a reaction that is part of a thiamine salvage pathway. Thus, catalyzes the conversion of 4-amino-5-aminomethyl-2-methylpyrimidine to 4-amino-5-hydroxymethyl-2-methylpyrimidine (HMP).</text>
</comment>
<dbReference type="InterPro" id="IPR004305">
    <property type="entry name" value="Thiaminase-2/PQQC"/>
</dbReference>
<comment type="catalytic activity">
    <reaction evidence="1">
        <text>thiamine + H2O = 5-(2-hydroxyethyl)-4-methylthiazole + 4-amino-5-hydroxymethyl-2-methylpyrimidine + H(+)</text>
        <dbReference type="Rhea" id="RHEA:17509"/>
        <dbReference type="ChEBI" id="CHEBI:15377"/>
        <dbReference type="ChEBI" id="CHEBI:15378"/>
        <dbReference type="ChEBI" id="CHEBI:16892"/>
        <dbReference type="ChEBI" id="CHEBI:17957"/>
        <dbReference type="ChEBI" id="CHEBI:18385"/>
        <dbReference type="EC" id="3.5.99.2"/>
    </reaction>
</comment>
<dbReference type="PANTHER" id="PTHR43198">
    <property type="entry name" value="BIFUNCTIONAL TH2 PROTEIN"/>
    <property type="match status" value="1"/>
</dbReference>
<dbReference type="PIRSF" id="PIRSF003170">
    <property type="entry name" value="Pet18p"/>
    <property type="match status" value="1"/>
</dbReference>